<dbReference type="PROSITE" id="PS50821">
    <property type="entry name" value="PAZ"/>
    <property type="match status" value="1"/>
</dbReference>
<feature type="domain" description="PAZ" evidence="1">
    <location>
        <begin position="77"/>
        <end position="188"/>
    </location>
</feature>
<dbReference type="InParanoid" id="S8EPA5"/>
<feature type="domain" description="Piwi" evidence="2">
    <location>
        <begin position="335"/>
        <end position="640"/>
    </location>
</feature>
<gene>
    <name evidence="3" type="ORF">FOMPIDRAFT_1026829</name>
</gene>
<dbReference type="InterPro" id="IPR003165">
    <property type="entry name" value="Piwi"/>
</dbReference>
<dbReference type="eggNOG" id="KOG1041">
    <property type="taxonomic scope" value="Eukaryota"/>
</dbReference>
<evidence type="ECO:0008006" key="5">
    <source>
        <dbReference type="Google" id="ProtNLM"/>
    </source>
</evidence>
<keyword evidence="4" id="KW-1185">Reference proteome</keyword>
<evidence type="ECO:0000313" key="3">
    <source>
        <dbReference type="EMBL" id="EPT05953.1"/>
    </source>
</evidence>
<proteinExistence type="predicted"/>
<dbReference type="Gene3D" id="3.40.50.2300">
    <property type="match status" value="2"/>
</dbReference>
<dbReference type="SMART" id="SM00950">
    <property type="entry name" value="Piwi"/>
    <property type="match status" value="1"/>
</dbReference>
<organism evidence="3 4">
    <name type="scientific">Fomitopsis schrenkii</name>
    <name type="common">Brown rot fungus</name>
    <dbReference type="NCBI Taxonomy" id="2126942"/>
    <lineage>
        <taxon>Eukaryota</taxon>
        <taxon>Fungi</taxon>
        <taxon>Dikarya</taxon>
        <taxon>Basidiomycota</taxon>
        <taxon>Agaricomycotina</taxon>
        <taxon>Agaricomycetes</taxon>
        <taxon>Polyporales</taxon>
        <taxon>Fomitopsis</taxon>
    </lineage>
</organism>
<reference evidence="3 4" key="1">
    <citation type="journal article" date="2012" name="Science">
        <title>The Paleozoic origin of enzymatic lignin decomposition reconstructed from 31 fungal genomes.</title>
        <authorList>
            <person name="Floudas D."/>
            <person name="Binder M."/>
            <person name="Riley R."/>
            <person name="Barry K."/>
            <person name="Blanchette R.A."/>
            <person name="Henrissat B."/>
            <person name="Martinez A.T."/>
            <person name="Otillar R."/>
            <person name="Spatafora J.W."/>
            <person name="Yadav J.S."/>
            <person name="Aerts A."/>
            <person name="Benoit I."/>
            <person name="Boyd A."/>
            <person name="Carlson A."/>
            <person name="Copeland A."/>
            <person name="Coutinho P.M."/>
            <person name="de Vries R.P."/>
            <person name="Ferreira P."/>
            <person name="Findley K."/>
            <person name="Foster B."/>
            <person name="Gaskell J."/>
            <person name="Glotzer D."/>
            <person name="Gorecki P."/>
            <person name="Heitman J."/>
            <person name="Hesse C."/>
            <person name="Hori C."/>
            <person name="Igarashi K."/>
            <person name="Jurgens J.A."/>
            <person name="Kallen N."/>
            <person name="Kersten P."/>
            <person name="Kohler A."/>
            <person name="Kuees U."/>
            <person name="Kumar T.K.A."/>
            <person name="Kuo A."/>
            <person name="LaButti K."/>
            <person name="Larrondo L.F."/>
            <person name="Lindquist E."/>
            <person name="Ling A."/>
            <person name="Lombard V."/>
            <person name="Lucas S."/>
            <person name="Lundell T."/>
            <person name="Martin R."/>
            <person name="McLaughlin D.J."/>
            <person name="Morgenstern I."/>
            <person name="Morin E."/>
            <person name="Murat C."/>
            <person name="Nagy L.G."/>
            <person name="Nolan M."/>
            <person name="Ohm R.A."/>
            <person name="Patyshakuliyeva A."/>
            <person name="Rokas A."/>
            <person name="Ruiz-Duenas F.J."/>
            <person name="Sabat G."/>
            <person name="Salamov A."/>
            <person name="Samejima M."/>
            <person name="Schmutz J."/>
            <person name="Slot J.C."/>
            <person name="St John F."/>
            <person name="Stenlid J."/>
            <person name="Sun H."/>
            <person name="Sun S."/>
            <person name="Syed K."/>
            <person name="Tsang A."/>
            <person name="Wiebenga A."/>
            <person name="Young D."/>
            <person name="Pisabarro A."/>
            <person name="Eastwood D.C."/>
            <person name="Martin F."/>
            <person name="Cullen D."/>
            <person name="Grigoriev I.V."/>
            <person name="Hibbett D.S."/>
        </authorList>
    </citation>
    <scope>NUCLEOTIDE SEQUENCE</scope>
    <source>
        <strain evidence="4">FP-58527</strain>
    </source>
</reference>
<dbReference type="Pfam" id="PF08699">
    <property type="entry name" value="ArgoL1"/>
    <property type="match status" value="1"/>
</dbReference>
<dbReference type="HOGENOM" id="CLU_004544_4_3_1"/>
<dbReference type="CDD" id="cd02846">
    <property type="entry name" value="PAZ_argonaute_like"/>
    <property type="match status" value="1"/>
</dbReference>
<dbReference type="OrthoDB" id="10252740at2759"/>
<dbReference type="InterPro" id="IPR012337">
    <property type="entry name" value="RNaseH-like_sf"/>
</dbReference>
<accession>S8EPA5</accession>
<dbReference type="SUPFAM" id="SSF53098">
    <property type="entry name" value="Ribonuclease H-like"/>
    <property type="match status" value="1"/>
</dbReference>
<dbReference type="InterPro" id="IPR036085">
    <property type="entry name" value="PAZ_dom_sf"/>
</dbReference>
<dbReference type="Pfam" id="PF02171">
    <property type="entry name" value="Piwi"/>
    <property type="match status" value="1"/>
</dbReference>
<sequence length="704" mass="78200">MALTLLQIVVRQATNMRHGFAPDARAFFVPNGSQNMKMGLQAWHGYFQSVRPVLGKLLVNVDVVNSLVYQPGPLTALALTFLGKSNNLRALETLTQQDQRRLKSHIKGVNIIVVRPGQKTDGRPKRGRPIKDIILNAGKFEFEKDGVTTTVQAHYQQVWNIRLQQPNSFGVRIGRDAVIPAELCEVVPGQLYRKKIPADMGADFLRFATQKPNARLQSIQDAVSGRTQVFDYQASDFVREAGMAVNPSALTINGRRLGLPRIQYGSGPEPIQANRGSWNVVGKKLLIPGRITSWLVIVFDERARKDNVDRLASTLKRNLEKLGTTLSLNPYRPSIVVALLPANAPELRREIKHWGDVVRGVPTQCIRGGKWEAVKDQYVNNVALKINAKLGGINSKVEGRAPIIPQGSMVIGMDVGHPSPGVTTRPSVTSLVASVDWDCTKYVAFCGLQEPRVEMIQNLEDMLTKAMTQFALCWKGLYPANVVFFRDGVSEGEYEQVSEGEIDKIKSKTQILQELEQIDQQGKPIPGQKAYKPNAQPKIVFIVVGKRHHVRFFPRRPDEADSSGNCQPGFIVDDGIANAKYPDYYLQSHGGIQGTSRPSHYIVLANELGLSPDAYQKLSFDLCHVYASATRSVSIPAPVYCGLPTGSCQRVCARAENHFAEGLRFEDSDTASATTGGRSDFDLERWQNGFRHAQLNMLRQMYYL</sequence>
<dbReference type="GO" id="GO:0003723">
    <property type="term" value="F:RNA binding"/>
    <property type="evidence" value="ECO:0007669"/>
    <property type="project" value="InterPro"/>
</dbReference>
<dbReference type="PROSITE" id="PS50822">
    <property type="entry name" value="PIWI"/>
    <property type="match status" value="1"/>
</dbReference>
<evidence type="ECO:0000259" key="2">
    <source>
        <dbReference type="PROSITE" id="PS50822"/>
    </source>
</evidence>
<dbReference type="InterPro" id="IPR036397">
    <property type="entry name" value="RNaseH_sf"/>
</dbReference>
<protein>
    <recommendedName>
        <fullName evidence="5">Piwi domain-containing protein</fullName>
    </recommendedName>
</protein>
<dbReference type="InterPro" id="IPR003100">
    <property type="entry name" value="PAZ_dom"/>
</dbReference>
<evidence type="ECO:0000313" key="4">
    <source>
        <dbReference type="Proteomes" id="UP000015241"/>
    </source>
</evidence>
<evidence type="ECO:0000259" key="1">
    <source>
        <dbReference type="PROSITE" id="PS50821"/>
    </source>
</evidence>
<dbReference type="SUPFAM" id="SSF101690">
    <property type="entry name" value="PAZ domain"/>
    <property type="match status" value="1"/>
</dbReference>
<dbReference type="EMBL" id="KE504122">
    <property type="protein sequence ID" value="EPT05953.1"/>
    <property type="molecule type" value="Genomic_DNA"/>
</dbReference>
<dbReference type="Proteomes" id="UP000015241">
    <property type="component" value="Unassembled WGS sequence"/>
</dbReference>
<dbReference type="STRING" id="743788.S8EPA5"/>
<dbReference type="Gene3D" id="3.30.420.10">
    <property type="entry name" value="Ribonuclease H-like superfamily/Ribonuclease H"/>
    <property type="match status" value="1"/>
</dbReference>
<name>S8EPA5_FOMSC</name>
<dbReference type="Gene3D" id="2.170.260.10">
    <property type="entry name" value="paz domain"/>
    <property type="match status" value="1"/>
</dbReference>
<dbReference type="AlphaFoldDB" id="S8EPA5"/>
<dbReference type="SMART" id="SM01163">
    <property type="entry name" value="DUF1785"/>
    <property type="match status" value="1"/>
</dbReference>
<dbReference type="PANTHER" id="PTHR22891">
    <property type="entry name" value="EUKARYOTIC TRANSLATION INITIATION FACTOR 2C"/>
    <property type="match status" value="1"/>
</dbReference>
<dbReference type="InterPro" id="IPR014811">
    <property type="entry name" value="ArgoL1"/>
</dbReference>